<protein>
    <submittedName>
        <fullName evidence="1">Uncharacterized protein</fullName>
    </submittedName>
</protein>
<dbReference type="AlphaFoldDB" id="A0A8X6TWZ5"/>
<name>A0A8X6TWZ5_NEPPI</name>
<keyword evidence="2" id="KW-1185">Reference proteome</keyword>
<dbReference type="Proteomes" id="UP000887013">
    <property type="component" value="Unassembled WGS sequence"/>
</dbReference>
<feature type="non-terminal residue" evidence="1">
    <location>
        <position position="53"/>
    </location>
</feature>
<dbReference type="EMBL" id="BMAW01113000">
    <property type="protein sequence ID" value="GFT55326.1"/>
    <property type="molecule type" value="Genomic_DNA"/>
</dbReference>
<reference evidence="1" key="1">
    <citation type="submission" date="2020-08" db="EMBL/GenBank/DDBJ databases">
        <title>Multicomponent nature underlies the extraordinary mechanical properties of spider dragline silk.</title>
        <authorList>
            <person name="Kono N."/>
            <person name="Nakamura H."/>
            <person name="Mori M."/>
            <person name="Yoshida Y."/>
            <person name="Ohtoshi R."/>
            <person name="Malay A.D."/>
            <person name="Moran D.A.P."/>
            <person name="Tomita M."/>
            <person name="Numata K."/>
            <person name="Arakawa K."/>
        </authorList>
    </citation>
    <scope>NUCLEOTIDE SEQUENCE</scope>
</reference>
<accession>A0A8X6TWZ5</accession>
<proteinExistence type="predicted"/>
<comment type="caution">
    <text evidence="1">The sequence shown here is derived from an EMBL/GenBank/DDBJ whole genome shotgun (WGS) entry which is preliminary data.</text>
</comment>
<evidence type="ECO:0000313" key="1">
    <source>
        <dbReference type="EMBL" id="GFT55326.1"/>
    </source>
</evidence>
<sequence>MIGNSPREITFASLLLLFRRKTTVNGIRRDLNDAREWNEIVQSPPRSGYGLAE</sequence>
<evidence type="ECO:0000313" key="2">
    <source>
        <dbReference type="Proteomes" id="UP000887013"/>
    </source>
</evidence>
<organism evidence="1 2">
    <name type="scientific">Nephila pilipes</name>
    <name type="common">Giant wood spider</name>
    <name type="synonym">Nephila maculata</name>
    <dbReference type="NCBI Taxonomy" id="299642"/>
    <lineage>
        <taxon>Eukaryota</taxon>
        <taxon>Metazoa</taxon>
        <taxon>Ecdysozoa</taxon>
        <taxon>Arthropoda</taxon>
        <taxon>Chelicerata</taxon>
        <taxon>Arachnida</taxon>
        <taxon>Araneae</taxon>
        <taxon>Araneomorphae</taxon>
        <taxon>Entelegynae</taxon>
        <taxon>Araneoidea</taxon>
        <taxon>Nephilidae</taxon>
        <taxon>Nephila</taxon>
    </lineage>
</organism>
<gene>
    <name evidence="1" type="ORF">NPIL_447911</name>
</gene>